<reference evidence="5" key="1">
    <citation type="submission" date="2022-10" db="EMBL/GenBank/DDBJ databases">
        <title>Genome assembly of Pristionchus species.</title>
        <authorList>
            <person name="Yoshida K."/>
            <person name="Sommer R.J."/>
        </authorList>
    </citation>
    <scope>NUCLEOTIDE SEQUENCE [LARGE SCALE GENOMIC DNA]</scope>
    <source>
        <strain evidence="5">RS5460</strain>
    </source>
</reference>
<reference evidence="3" key="2">
    <citation type="submission" date="2023-06" db="EMBL/GenBank/DDBJ databases">
        <title>Genome assembly of Pristionchus species.</title>
        <authorList>
            <person name="Yoshida K."/>
            <person name="Sommer R.J."/>
        </authorList>
    </citation>
    <scope>NUCLEOTIDE SEQUENCE</scope>
    <source>
        <strain evidence="3 5">RS5460</strain>
    </source>
</reference>
<evidence type="ECO:0000256" key="2">
    <source>
        <dbReference type="SAM" id="Phobius"/>
    </source>
</evidence>
<evidence type="ECO:0000256" key="1">
    <source>
        <dbReference type="SAM" id="MobiDB-lite"/>
    </source>
</evidence>
<feature type="region of interest" description="Disordered" evidence="1">
    <location>
        <begin position="1"/>
        <end position="38"/>
    </location>
</feature>
<dbReference type="EMBL" id="BTRK01000006">
    <property type="protein sequence ID" value="GMR56902.1"/>
    <property type="molecule type" value="Genomic_DNA"/>
</dbReference>
<organism evidence="3 5">
    <name type="scientific">Pristionchus mayeri</name>
    <dbReference type="NCBI Taxonomy" id="1317129"/>
    <lineage>
        <taxon>Eukaryota</taxon>
        <taxon>Metazoa</taxon>
        <taxon>Ecdysozoa</taxon>
        <taxon>Nematoda</taxon>
        <taxon>Chromadorea</taxon>
        <taxon>Rhabditida</taxon>
        <taxon>Rhabditina</taxon>
        <taxon>Diplogasteromorpha</taxon>
        <taxon>Diplogasteroidea</taxon>
        <taxon>Neodiplogasteridae</taxon>
        <taxon>Pristionchus</taxon>
    </lineage>
</organism>
<proteinExistence type="predicted"/>
<dbReference type="AlphaFoldDB" id="A0AAN5D735"/>
<keyword evidence="2" id="KW-0472">Membrane</keyword>
<accession>A0AAN5D735</accession>
<evidence type="ECO:0000313" key="4">
    <source>
        <dbReference type="EMBL" id="GMR56905.1"/>
    </source>
</evidence>
<comment type="caution">
    <text evidence="3">The sequence shown here is derived from an EMBL/GenBank/DDBJ whole genome shotgun (WGS) entry which is preliminary data.</text>
</comment>
<feature type="transmembrane region" description="Helical" evidence="2">
    <location>
        <begin position="64"/>
        <end position="89"/>
    </location>
</feature>
<dbReference type="EMBL" id="BTRK01000006">
    <property type="protein sequence ID" value="GMR56905.1"/>
    <property type="molecule type" value="Genomic_DNA"/>
</dbReference>
<name>A0AAN5D735_9BILA</name>
<keyword evidence="2" id="KW-0812">Transmembrane</keyword>
<sequence length="91" mass="9921">MANVEPPPSYADTFAQPLPQKVPLGDISQASQPANQLPPEYSADNVTINIDPIPFRPAAPSYDISFLALRIFLYTAVIILFFATVVVMLSN</sequence>
<keyword evidence="5" id="KW-1185">Reference proteome</keyword>
<dbReference type="Proteomes" id="UP001328107">
    <property type="component" value="Unassembled WGS sequence"/>
</dbReference>
<protein>
    <submittedName>
        <fullName evidence="3">Uncharacterized protein</fullName>
    </submittedName>
</protein>
<gene>
    <name evidence="3" type="ORF">PMAYCL1PPCAC_27097</name>
    <name evidence="4" type="ORF">PMAYCL1PPCAC_27100</name>
</gene>
<keyword evidence="2" id="KW-1133">Transmembrane helix</keyword>
<evidence type="ECO:0000313" key="5">
    <source>
        <dbReference type="Proteomes" id="UP001328107"/>
    </source>
</evidence>
<evidence type="ECO:0000313" key="3">
    <source>
        <dbReference type="EMBL" id="GMR56902.1"/>
    </source>
</evidence>